<name>A0ABM7VMB5_9BACT</name>
<dbReference type="InterPro" id="IPR030955">
    <property type="entry name" value="CHP04423"/>
</dbReference>
<keyword evidence="1" id="KW-0614">Plasmid</keyword>
<gene>
    <name evidence="1" type="ORF">PEPS_43400</name>
</gene>
<reference evidence="1 2" key="1">
    <citation type="submission" date="2021-12" db="EMBL/GenBank/DDBJ databases">
        <title>Genome sequencing of bacteria with rrn-lacking chromosome and rrn-plasmid.</title>
        <authorList>
            <person name="Anda M."/>
            <person name="Iwasaki W."/>
        </authorList>
    </citation>
    <scope>NUCLEOTIDE SEQUENCE [LARGE SCALE GENOMIC DNA]</scope>
    <source>
        <strain evidence="1 2">NBRC 101262</strain>
        <plasmid evidence="1 2">pPP6</plasmid>
    </source>
</reference>
<accession>A0ABM7VMB5</accession>
<keyword evidence="2" id="KW-1185">Reference proteome</keyword>
<evidence type="ECO:0000313" key="1">
    <source>
        <dbReference type="EMBL" id="BDD02060.1"/>
    </source>
</evidence>
<dbReference type="EMBL" id="AP025298">
    <property type="protein sequence ID" value="BDD02060.1"/>
    <property type="molecule type" value="Genomic_DNA"/>
</dbReference>
<sequence>MISKLTTENIPQGNYEGYLWYADATKPVIIEGDFTPDQLTDFPFVVEGFLFDEKAQKSISIKHINGQYFVTAFDLNKADKDTVLQDRTYGGNGVHFNIKVKELWMPKVDKVAMAGMKTLQPVAQIFCGFDK</sequence>
<dbReference type="NCBIfam" id="TIGR04423">
    <property type="entry name" value="casT3_TIGR04423"/>
    <property type="match status" value="1"/>
</dbReference>
<geneLocation type="plasmid" evidence="1 2">
    <name>pPP6</name>
</geneLocation>
<dbReference type="Proteomes" id="UP001354989">
    <property type="component" value="Plasmid pPP6"/>
</dbReference>
<proteinExistence type="predicted"/>
<evidence type="ECO:0000313" key="2">
    <source>
        <dbReference type="Proteomes" id="UP001354989"/>
    </source>
</evidence>
<protein>
    <submittedName>
        <fullName evidence="1">Uncharacterized protein</fullName>
    </submittedName>
</protein>
<organism evidence="1 2">
    <name type="scientific">Persicobacter psychrovividus</name>
    <dbReference type="NCBI Taxonomy" id="387638"/>
    <lineage>
        <taxon>Bacteria</taxon>
        <taxon>Pseudomonadati</taxon>
        <taxon>Bacteroidota</taxon>
        <taxon>Cytophagia</taxon>
        <taxon>Cytophagales</taxon>
        <taxon>Persicobacteraceae</taxon>
        <taxon>Persicobacter</taxon>
    </lineage>
</organism>